<dbReference type="AlphaFoldDB" id="A0A3P6UMV0"/>
<name>A0A3P6UMV0_LITSI</name>
<keyword evidence="2" id="KW-0539">Nucleus</keyword>
<feature type="domain" description="KANL2-like probable zinc-finger" evidence="4">
    <location>
        <begin position="105"/>
        <end position="136"/>
    </location>
</feature>
<evidence type="ECO:0000313" key="5">
    <source>
        <dbReference type="EMBL" id="VDK80598.1"/>
    </source>
</evidence>
<comment type="subcellular location">
    <subcellularLocation>
        <location evidence="1">Nucleus</location>
    </subcellularLocation>
</comment>
<sequence length="683" mass="74659">MLRRLKARLEWDGSEEHKLDYLKTDEMKSSQCIFIPKNGVLLNDRYCKAVIGSASEIDEESSEMSAEHDSRIIRSLLIKLCKQIEEALDSEKNLVHAFSDNENLRCSNCTLPKLDHCVAHIYEDHRQRLFAPCTVCGALGLDFGGGLNFCFKHIAKRNSVNTVERWETITVQQGMIPISNTSDIRSVGKTQSDVRSDLKSLADPSAATANVKGDVDQGNKNTPVKFVVIDEVRDGKTGTDTKASAPSRGTARNSGDVSLQHGASVHRLWQEEDLNSCARTRPFTTENFSKTKIRSTGGARYSLPDGRDYIGGNMLSPSMYRSQEQLSKSIVQDLLSGGPSRAAASASQFSKRIGTSSTTFTPKIGFRRTLHSTAVNRSAIEAPEMISLGSTSSVSAAPTSMNPTFTSSRPVMQRPIVLRSRTDTSPAAPSQAVRLPLRYIATVGASRPLPNWRNRSTISLDSRIRRTPANVILPMDYSNRPTSAAASRVGPYFRRRDERQFIGGNARSRLVAIDSLSYTAPRVQPRSSYSLPTFRQEIPRPVVCRPRVTTESRAPPTAETLETAAAVASIAADLETSEDKEDEADEMTERLETSAWQTAEEPSASQKLSEQRSTTGSSDKNKKNEAMLTTSATSKKRSAALLSRQSSGEGTEDGLAVLAMAAASRAVDPDQSSPSSKKSKESH</sequence>
<evidence type="ECO:0000256" key="3">
    <source>
        <dbReference type="SAM" id="MobiDB-lite"/>
    </source>
</evidence>
<dbReference type="EMBL" id="UYRX01000347">
    <property type="protein sequence ID" value="VDK80598.1"/>
    <property type="molecule type" value="Genomic_DNA"/>
</dbReference>
<dbReference type="Proteomes" id="UP000277928">
    <property type="component" value="Unassembled WGS sequence"/>
</dbReference>
<dbReference type="OrthoDB" id="283815at2759"/>
<feature type="compositionally biased region" description="Polar residues" evidence="3">
    <location>
        <begin position="603"/>
        <end position="618"/>
    </location>
</feature>
<feature type="compositionally biased region" description="Acidic residues" evidence="3">
    <location>
        <begin position="575"/>
        <end position="586"/>
    </location>
</feature>
<dbReference type="GO" id="GO:0005634">
    <property type="term" value="C:nucleus"/>
    <property type="evidence" value="ECO:0007669"/>
    <property type="project" value="UniProtKB-SubCell"/>
</dbReference>
<evidence type="ECO:0000259" key="4">
    <source>
        <dbReference type="Pfam" id="PF13891"/>
    </source>
</evidence>
<feature type="compositionally biased region" description="Low complexity" evidence="3">
    <location>
        <begin position="655"/>
        <end position="676"/>
    </location>
</feature>
<gene>
    <name evidence="5" type="ORF">NLS_LOCUS4978</name>
</gene>
<accession>A0A3P6UMV0</accession>
<proteinExistence type="predicted"/>
<evidence type="ECO:0000256" key="1">
    <source>
        <dbReference type="ARBA" id="ARBA00004123"/>
    </source>
</evidence>
<dbReference type="InterPro" id="IPR025927">
    <property type="entry name" value="Znf_KANL2-like"/>
</dbReference>
<organism evidence="5 6">
    <name type="scientific">Litomosoides sigmodontis</name>
    <name type="common">Filarial nematode worm</name>
    <dbReference type="NCBI Taxonomy" id="42156"/>
    <lineage>
        <taxon>Eukaryota</taxon>
        <taxon>Metazoa</taxon>
        <taxon>Ecdysozoa</taxon>
        <taxon>Nematoda</taxon>
        <taxon>Chromadorea</taxon>
        <taxon>Rhabditida</taxon>
        <taxon>Spirurina</taxon>
        <taxon>Spiruromorpha</taxon>
        <taxon>Filarioidea</taxon>
        <taxon>Onchocercidae</taxon>
        <taxon>Litomosoides</taxon>
    </lineage>
</organism>
<reference evidence="5 6" key="1">
    <citation type="submission" date="2018-08" db="EMBL/GenBank/DDBJ databases">
        <authorList>
            <person name="Laetsch R D."/>
            <person name="Stevens L."/>
            <person name="Kumar S."/>
            <person name="Blaxter L. M."/>
        </authorList>
    </citation>
    <scope>NUCLEOTIDE SEQUENCE [LARGE SCALE GENOMIC DNA]</scope>
</reference>
<evidence type="ECO:0000313" key="6">
    <source>
        <dbReference type="Proteomes" id="UP000277928"/>
    </source>
</evidence>
<feature type="region of interest" description="Disordered" evidence="3">
    <location>
        <begin position="236"/>
        <end position="257"/>
    </location>
</feature>
<feature type="region of interest" description="Disordered" evidence="3">
    <location>
        <begin position="574"/>
        <end position="683"/>
    </location>
</feature>
<dbReference type="STRING" id="42156.A0A3P6UMV0"/>
<dbReference type="Pfam" id="PF13891">
    <property type="entry name" value="zf-C3HC3H_KANSL2"/>
    <property type="match status" value="1"/>
</dbReference>
<protein>
    <recommendedName>
        <fullName evidence="4">KANL2-like probable zinc-finger domain-containing protein</fullName>
    </recommendedName>
</protein>
<keyword evidence="6" id="KW-1185">Reference proteome</keyword>
<evidence type="ECO:0000256" key="2">
    <source>
        <dbReference type="ARBA" id="ARBA00023242"/>
    </source>
</evidence>